<keyword evidence="1" id="KW-0812">Transmembrane</keyword>
<dbReference type="SUPFAM" id="SSF55073">
    <property type="entry name" value="Nucleotide cyclase"/>
    <property type="match status" value="1"/>
</dbReference>
<keyword evidence="4" id="KW-1185">Reference proteome</keyword>
<feature type="transmembrane region" description="Helical" evidence="1">
    <location>
        <begin position="276"/>
        <end position="295"/>
    </location>
</feature>
<gene>
    <name evidence="3" type="ORF">HPDFL43_17416</name>
</gene>
<evidence type="ECO:0000313" key="3">
    <source>
        <dbReference type="EMBL" id="EDQ33277.2"/>
    </source>
</evidence>
<dbReference type="PROSITE" id="PS50887">
    <property type="entry name" value="GGDEF"/>
    <property type="match status" value="1"/>
</dbReference>
<dbReference type="InterPro" id="IPR029787">
    <property type="entry name" value="Nucleotide_cyclase"/>
</dbReference>
<evidence type="ECO:0000259" key="2">
    <source>
        <dbReference type="PROSITE" id="PS50887"/>
    </source>
</evidence>
<evidence type="ECO:0000313" key="4">
    <source>
        <dbReference type="Proteomes" id="UP000004291"/>
    </source>
</evidence>
<name>A9D8D8_HOEPD</name>
<accession>A9D8D8</accession>
<dbReference type="InterPro" id="IPR052155">
    <property type="entry name" value="Biofilm_reg_signaling"/>
</dbReference>
<dbReference type="NCBIfam" id="TIGR00254">
    <property type="entry name" value="GGDEF"/>
    <property type="match status" value="1"/>
</dbReference>
<dbReference type="RefSeq" id="WP_169743269.1">
    <property type="nucleotide sequence ID" value="NZ_CM002917.1"/>
</dbReference>
<dbReference type="Gene3D" id="3.30.70.270">
    <property type="match status" value="1"/>
</dbReference>
<dbReference type="EMBL" id="ABIA03000004">
    <property type="protein sequence ID" value="EDQ33277.2"/>
    <property type="molecule type" value="Genomic_DNA"/>
</dbReference>
<dbReference type="InterPro" id="IPR007892">
    <property type="entry name" value="CHASE4"/>
</dbReference>
<dbReference type="Pfam" id="PF00990">
    <property type="entry name" value="GGDEF"/>
    <property type="match status" value="1"/>
</dbReference>
<dbReference type="eggNOG" id="COG2199">
    <property type="taxonomic scope" value="Bacteria"/>
</dbReference>
<dbReference type="Pfam" id="PF05228">
    <property type="entry name" value="CHASE4"/>
    <property type="match status" value="1"/>
</dbReference>
<dbReference type="STRING" id="411684.HPDFL43_17416"/>
<evidence type="ECO:0000256" key="1">
    <source>
        <dbReference type="SAM" id="Phobius"/>
    </source>
</evidence>
<dbReference type="PANTHER" id="PTHR44757">
    <property type="entry name" value="DIGUANYLATE CYCLASE DGCP"/>
    <property type="match status" value="1"/>
</dbReference>
<dbReference type="AlphaFoldDB" id="A9D8D8"/>
<dbReference type="InterPro" id="IPR000160">
    <property type="entry name" value="GGDEF_dom"/>
</dbReference>
<dbReference type="CDD" id="cd01949">
    <property type="entry name" value="GGDEF"/>
    <property type="match status" value="1"/>
</dbReference>
<dbReference type="Proteomes" id="UP000004291">
    <property type="component" value="Chromosome"/>
</dbReference>
<organism evidence="3 4">
    <name type="scientific">Hoeflea phototrophica (strain DSM 17068 / NCIMB 14078 / DFL-43)</name>
    <dbReference type="NCBI Taxonomy" id="411684"/>
    <lineage>
        <taxon>Bacteria</taxon>
        <taxon>Pseudomonadati</taxon>
        <taxon>Pseudomonadota</taxon>
        <taxon>Alphaproteobacteria</taxon>
        <taxon>Hyphomicrobiales</taxon>
        <taxon>Rhizobiaceae</taxon>
        <taxon>Hoeflea</taxon>
    </lineage>
</organism>
<dbReference type="PANTHER" id="PTHR44757:SF2">
    <property type="entry name" value="BIOFILM ARCHITECTURE MAINTENANCE PROTEIN MBAA"/>
    <property type="match status" value="1"/>
</dbReference>
<dbReference type="SMART" id="SM00267">
    <property type="entry name" value="GGDEF"/>
    <property type="match status" value="1"/>
</dbReference>
<keyword evidence="1" id="KW-1133">Transmembrane helix</keyword>
<comment type="caution">
    <text evidence="3">The sequence shown here is derived from an EMBL/GenBank/DDBJ whole genome shotgun (WGS) entry which is preliminary data.</text>
</comment>
<proteinExistence type="predicted"/>
<sequence length="493" mass="53347">MSNAVLRFMPSLSHAVYLWCGVVIIAFALSSFLILTMAGVIADEAHLEGEKAVLRRDVESHLTLLARDQAQISYWDTAVRALSEPVDERFIEEEIAGWLWDDFKINTTVVVSPDGAPVALVHRDEVLEPSAGDTVLAGTADLVAKAQQNYMERRRAKNGGYVIPGNPLDESNPLYVADIRPVEGRISFVVAQAIIPDRDVVLPDGAPLVLVTLKPVTLLSDSSLHSSPDLEGFGFATGDAIPHGHASIPVGIEGDQHDIHAVWKIDHPSAVILNRAIAPLLGLLVVASAAVLLVARRSSAALSALQESEAKNRFLAQHDPLTELPNRVQFDLALEAIIEKGQQDRCAILCVDLDRFKVVNDTYGHHAGDTVLKIIGSRISRTIGDAGMTARIGGDEFIVLLYHELDREHVLRRCEQLIESVSLPVLFEGGMADVGASVGVAWWPDDALTAKSVIKCADGALYRAKEMGRGQTCFARPDLANTKTPDTLRGEAA</sequence>
<feature type="transmembrane region" description="Helical" evidence="1">
    <location>
        <begin position="16"/>
        <end position="41"/>
    </location>
</feature>
<feature type="domain" description="GGDEF" evidence="2">
    <location>
        <begin position="344"/>
        <end position="477"/>
    </location>
</feature>
<reference evidence="3 4" key="1">
    <citation type="submission" date="2007-10" db="EMBL/GenBank/DDBJ databases">
        <authorList>
            <person name="Wagner-Dobler I."/>
            <person name="Ferriera S."/>
            <person name="Johnson J."/>
            <person name="Kravitz S."/>
            <person name="Beeson K."/>
            <person name="Sutton G."/>
            <person name="Rogers Y.-H."/>
            <person name="Friedman R."/>
            <person name="Frazier M."/>
            <person name="Venter J.C."/>
        </authorList>
    </citation>
    <scope>NUCLEOTIDE SEQUENCE [LARGE SCALE GENOMIC DNA]</scope>
    <source>
        <strain evidence="3 4">DFL-43</strain>
    </source>
</reference>
<keyword evidence="1" id="KW-0472">Membrane</keyword>
<dbReference type="HOGENOM" id="CLU_552948_0_0_5"/>
<reference evidence="3 4" key="2">
    <citation type="submission" date="2012-06" db="EMBL/GenBank/DDBJ databases">
        <authorList>
            <person name="Fiebig A."/>
        </authorList>
    </citation>
    <scope>NUCLEOTIDE SEQUENCE [LARGE SCALE GENOMIC DNA]</scope>
    <source>
        <strain evidence="3 4">DFL-43</strain>
    </source>
</reference>
<dbReference type="InterPro" id="IPR043128">
    <property type="entry name" value="Rev_trsase/Diguanyl_cyclase"/>
</dbReference>
<protein>
    <submittedName>
        <fullName evidence="3">Diguanylate cyclase (GGDEF) domain protein</fullName>
    </submittedName>
</protein>